<organism evidence="6 7">
    <name type="scientific">Naegleria lovaniensis</name>
    <name type="common">Amoeba</name>
    <dbReference type="NCBI Taxonomy" id="51637"/>
    <lineage>
        <taxon>Eukaryota</taxon>
        <taxon>Discoba</taxon>
        <taxon>Heterolobosea</taxon>
        <taxon>Tetramitia</taxon>
        <taxon>Eutetramitia</taxon>
        <taxon>Vahlkampfiidae</taxon>
        <taxon>Naegleria</taxon>
    </lineage>
</organism>
<dbReference type="GO" id="GO:0022625">
    <property type="term" value="C:cytosolic large ribosomal subunit"/>
    <property type="evidence" value="ECO:0007669"/>
    <property type="project" value="TreeGrafter"/>
</dbReference>
<feature type="domain" description="Large ribosomal subunit protein eL24-related N-terminal" evidence="5">
    <location>
        <begin position="51"/>
        <end position="119"/>
    </location>
</feature>
<evidence type="ECO:0000256" key="4">
    <source>
        <dbReference type="SAM" id="MobiDB-lite"/>
    </source>
</evidence>
<evidence type="ECO:0000313" key="7">
    <source>
        <dbReference type="Proteomes" id="UP000816034"/>
    </source>
</evidence>
<evidence type="ECO:0000256" key="2">
    <source>
        <dbReference type="ARBA" id="ARBA00022980"/>
    </source>
</evidence>
<keyword evidence="7" id="KW-1185">Reference proteome</keyword>
<dbReference type="GO" id="GO:0003735">
    <property type="term" value="F:structural constituent of ribosome"/>
    <property type="evidence" value="ECO:0007669"/>
    <property type="project" value="InterPro"/>
</dbReference>
<evidence type="ECO:0000259" key="5">
    <source>
        <dbReference type="Pfam" id="PF01246"/>
    </source>
</evidence>
<dbReference type="GeneID" id="68093706"/>
<dbReference type="AlphaFoldDB" id="A0AA88KNJ9"/>
<dbReference type="Proteomes" id="UP000816034">
    <property type="component" value="Unassembled WGS sequence"/>
</dbReference>
<dbReference type="CDD" id="cd00472">
    <property type="entry name" value="Ribosomal_L24e_L24"/>
    <property type="match status" value="1"/>
</dbReference>
<dbReference type="EMBL" id="PYSW02000012">
    <property type="protein sequence ID" value="KAG2387656.1"/>
    <property type="molecule type" value="Genomic_DNA"/>
</dbReference>
<dbReference type="SUPFAM" id="SSF57716">
    <property type="entry name" value="Glucocorticoid receptor-like (DNA-binding domain)"/>
    <property type="match status" value="1"/>
</dbReference>
<accession>A0AA88KNJ9</accession>
<dbReference type="InterPro" id="IPR056366">
    <property type="entry name" value="Ribosomal_eL24"/>
</dbReference>
<keyword evidence="2" id="KW-0689">Ribosomal protein</keyword>
<feature type="region of interest" description="Disordered" evidence="4">
    <location>
        <begin position="147"/>
        <end position="205"/>
    </location>
</feature>
<sequence>MARDFIKRSFESQTGLLKKGFHTTTSQFLPKHLASQSFHCKPQIHTKMVIKTDVCLFSGYKIYPGHGVRYVPCTNVQSTRPVFTFVSKKSLHLFLIRRNPREIRWTQLYRRQHKKGSVEQLKKNKKRRVARVERGIAGASLEFIKAQKNQTQQQREKIRASTKEAQKKQNKTEQSGRKEQQKAQKQMMKAQMRSKNVKAPTATSK</sequence>
<dbReference type="InterPro" id="IPR038630">
    <property type="entry name" value="L24e/L24_sf"/>
</dbReference>
<dbReference type="GO" id="GO:0002181">
    <property type="term" value="P:cytoplasmic translation"/>
    <property type="evidence" value="ECO:0007669"/>
    <property type="project" value="TreeGrafter"/>
</dbReference>
<protein>
    <recommendedName>
        <fullName evidence="5">Large ribosomal subunit protein eL24-related N-terminal domain-containing protein</fullName>
    </recommendedName>
</protein>
<reference evidence="6 7" key="1">
    <citation type="journal article" date="2018" name="BMC Genomics">
        <title>The genome of Naegleria lovaniensis, the basis for a comparative approach to unravel pathogenicity factors of the human pathogenic amoeba N. fowleri.</title>
        <authorList>
            <person name="Liechti N."/>
            <person name="Schurch N."/>
            <person name="Bruggmann R."/>
            <person name="Wittwer M."/>
        </authorList>
    </citation>
    <scope>NUCLEOTIDE SEQUENCE [LARGE SCALE GENOMIC DNA]</scope>
    <source>
        <strain evidence="6 7">ATCC 30569</strain>
    </source>
</reference>
<proteinExistence type="inferred from homology"/>
<gene>
    <name evidence="6" type="ORF">C9374_001250</name>
</gene>
<dbReference type="Pfam" id="PF01246">
    <property type="entry name" value="Ribosomal_L24e"/>
    <property type="match status" value="1"/>
</dbReference>
<dbReference type="RefSeq" id="XP_044551648.1">
    <property type="nucleotide sequence ID" value="XM_044688271.1"/>
</dbReference>
<dbReference type="PANTHER" id="PTHR10792:SF1">
    <property type="entry name" value="RIBOSOMAL PROTEIN L24"/>
    <property type="match status" value="1"/>
</dbReference>
<evidence type="ECO:0000256" key="3">
    <source>
        <dbReference type="ARBA" id="ARBA00023274"/>
    </source>
</evidence>
<evidence type="ECO:0000313" key="6">
    <source>
        <dbReference type="EMBL" id="KAG2387656.1"/>
    </source>
</evidence>
<keyword evidence="3" id="KW-0687">Ribonucleoprotein</keyword>
<evidence type="ECO:0000256" key="1">
    <source>
        <dbReference type="ARBA" id="ARBA00005647"/>
    </source>
</evidence>
<feature type="compositionally biased region" description="Basic and acidic residues" evidence="4">
    <location>
        <begin position="154"/>
        <end position="182"/>
    </location>
</feature>
<name>A0AA88KNJ9_NAELO</name>
<dbReference type="InterPro" id="IPR000988">
    <property type="entry name" value="Ribosomal_eL24-rel_N"/>
</dbReference>
<comment type="caution">
    <text evidence="6">The sequence shown here is derived from an EMBL/GenBank/DDBJ whole genome shotgun (WGS) entry which is preliminary data.</text>
</comment>
<dbReference type="GO" id="GO:0003729">
    <property type="term" value="F:mRNA binding"/>
    <property type="evidence" value="ECO:0007669"/>
    <property type="project" value="TreeGrafter"/>
</dbReference>
<dbReference type="Gene3D" id="2.30.170.20">
    <property type="entry name" value="Ribosomal protein L24e"/>
    <property type="match status" value="1"/>
</dbReference>
<comment type="similarity">
    <text evidence="1">Belongs to the eukaryotic ribosomal protein eL24 family.</text>
</comment>
<dbReference type="PANTHER" id="PTHR10792">
    <property type="entry name" value="60S RIBOSOMAL PROTEIN L24"/>
    <property type="match status" value="1"/>
</dbReference>